<dbReference type="InterPro" id="IPR001647">
    <property type="entry name" value="HTH_TetR"/>
</dbReference>
<evidence type="ECO:0000313" key="3">
    <source>
        <dbReference type="EMBL" id="MDV6270991.1"/>
    </source>
</evidence>
<comment type="caution">
    <text evidence="3">The sequence shown here is derived from an EMBL/GenBank/DDBJ whole genome shotgun (WGS) entry which is preliminary data.</text>
</comment>
<name>A0ABU4C3B1_RHOGO</name>
<dbReference type="InterPro" id="IPR009057">
    <property type="entry name" value="Homeodomain-like_sf"/>
</dbReference>
<protein>
    <submittedName>
        <fullName evidence="3">TetR/AcrR family transcriptional regulator</fullName>
    </submittedName>
</protein>
<accession>A0ABU4C3B1</accession>
<dbReference type="RefSeq" id="WP_317545437.1">
    <property type="nucleotide sequence ID" value="NZ_JAWLKB010000028.1"/>
</dbReference>
<dbReference type="Proteomes" id="UP001185927">
    <property type="component" value="Unassembled WGS sequence"/>
</dbReference>
<dbReference type="SUPFAM" id="SSF46689">
    <property type="entry name" value="Homeodomain-like"/>
    <property type="match status" value="1"/>
</dbReference>
<feature type="domain" description="HTH tetR-type" evidence="2">
    <location>
        <begin position="3"/>
        <end position="42"/>
    </location>
</feature>
<evidence type="ECO:0000313" key="4">
    <source>
        <dbReference type="Proteomes" id="UP001185927"/>
    </source>
</evidence>
<dbReference type="PROSITE" id="PS01081">
    <property type="entry name" value="HTH_TETR_1"/>
    <property type="match status" value="1"/>
</dbReference>
<dbReference type="Gene3D" id="1.10.357.10">
    <property type="entry name" value="Tetracycline Repressor, domain 2"/>
    <property type="match status" value="1"/>
</dbReference>
<dbReference type="EMBL" id="JAWLKB010000028">
    <property type="protein sequence ID" value="MDV6270991.1"/>
    <property type="molecule type" value="Genomic_DNA"/>
</dbReference>
<keyword evidence="4" id="KW-1185">Reference proteome</keyword>
<keyword evidence="1" id="KW-0238">DNA-binding</keyword>
<sequence>MVAARAFDVRGYAGATMGAIIGASSLSKGAVYFHFPSKVSIARDLVAGWLGAVQEEIEVAAGEGVSAMGQLRSVCGSLAGRIGGDVALRAGMKLTLDLAVGDGLAFRGGSG</sequence>
<reference evidence="3 4" key="1">
    <citation type="submission" date="2023-10" db="EMBL/GenBank/DDBJ databases">
        <title>Development of a sustainable strategy for remediation of hydrocarbon-contaminated territories based on the waste exchange concept.</title>
        <authorList>
            <person name="Krivoruchko A."/>
        </authorList>
    </citation>
    <scope>NUCLEOTIDE SEQUENCE [LARGE SCALE GENOMIC DNA]</scope>
    <source>
        <strain evidence="3 4">IEGM 1203</strain>
    </source>
</reference>
<proteinExistence type="predicted"/>
<evidence type="ECO:0000259" key="2">
    <source>
        <dbReference type="Pfam" id="PF00440"/>
    </source>
</evidence>
<evidence type="ECO:0000256" key="1">
    <source>
        <dbReference type="ARBA" id="ARBA00023125"/>
    </source>
</evidence>
<dbReference type="InterPro" id="IPR023772">
    <property type="entry name" value="DNA-bd_HTH_TetR-type_CS"/>
</dbReference>
<dbReference type="Pfam" id="PF00440">
    <property type="entry name" value="TetR_N"/>
    <property type="match status" value="1"/>
</dbReference>
<organism evidence="3 4">
    <name type="scientific">Rhodococcus globerulus</name>
    <dbReference type="NCBI Taxonomy" id="33008"/>
    <lineage>
        <taxon>Bacteria</taxon>
        <taxon>Bacillati</taxon>
        <taxon>Actinomycetota</taxon>
        <taxon>Actinomycetes</taxon>
        <taxon>Mycobacteriales</taxon>
        <taxon>Nocardiaceae</taxon>
        <taxon>Rhodococcus</taxon>
    </lineage>
</organism>
<gene>
    <name evidence="3" type="ORF">R3Q16_30650</name>
</gene>